<feature type="transmembrane region" description="Helical" evidence="9">
    <location>
        <begin position="368"/>
        <end position="388"/>
    </location>
</feature>
<dbReference type="FunFam" id="1.10.3720.10:FF:000033">
    <property type="entry name" value="Polar amino acid ABC transporter permease"/>
    <property type="match status" value="1"/>
</dbReference>
<feature type="transmembrane region" description="Helical" evidence="9">
    <location>
        <begin position="470"/>
        <end position="494"/>
    </location>
</feature>
<evidence type="ECO:0000256" key="5">
    <source>
        <dbReference type="ARBA" id="ARBA00022692"/>
    </source>
</evidence>
<evidence type="ECO:0000313" key="13">
    <source>
        <dbReference type="Proteomes" id="UP000051084"/>
    </source>
</evidence>
<feature type="transmembrane region" description="Helical" evidence="9">
    <location>
        <begin position="305"/>
        <end position="327"/>
    </location>
</feature>
<dbReference type="Gene3D" id="3.40.190.10">
    <property type="entry name" value="Periplasmic binding protein-like II"/>
    <property type="match status" value="2"/>
</dbReference>
<dbReference type="InterPro" id="IPR001638">
    <property type="entry name" value="Solute-binding_3/MltF_N"/>
</dbReference>
<name>A0A0R1UL80_9LACO</name>
<feature type="signal peptide" evidence="10">
    <location>
        <begin position="1"/>
        <end position="30"/>
    </location>
</feature>
<dbReference type="Gene3D" id="1.10.3720.10">
    <property type="entry name" value="MetI-like"/>
    <property type="match status" value="1"/>
</dbReference>
<dbReference type="InterPro" id="IPR043429">
    <property type="entry name" value="ArtM/GltK/GlnP/TcyL/YhdX-like"/>
</dbReference>
<evidence type="ECO:0000256" key="6">
    <source>
        <dbReference type="ARBA" id="ARBA00022970"/>
    </source>
</evidence>
<evidence type="ECO:0000256" key="1">
    <source>
        <dbReference type="ARBA" id="ARBA00004651"/>
    </source>
</evidence>
<keyword evidence="7 9" id="KW-1133">Transmembrane helix</keyword>
<keyword evidence="4" id="KW-1003">Cell membrane</keyword>
<keyword evidence="5 9" id="KW-0812">Transmembrane</keyword>
<gene>
    <name evidence="12" type="ORF">FC21_GL001465</name>
</gene>
<comment type="subcellular location">
    <subcellularLocation>
        <location evidence="1 9">Cell membrane</location>
        <topology evidence="1 9">Multi-pass membrane protein</topology>
    </subcellularLocation>
</comment>
<keyword evidence="8 9" id="KW-0472">Membrane</keyword>
<dbReference type="AlphaFoldDB" id="A0A0R1UL80"/>
<dbReference type="SMART" id="SM00062">
    <property type="entry name" value="PBPb"/>
    <property type="match status" value="1"/>
</dbReference>
<sequence>MIMKKVWKSVLMLIATLTLSFPSVMPTVQAATDDSNATSSSASSNKLAEIKAQGKLVVGTSADYPPMEFVVKKNGKDKIVGADIMVAKKIADDLGVKLVVKDMSFDSLLVALETGKVDMVLAGMNASPERKKSVDFSHTYYHGGNVFLINKSDAKKIKSGKDLAHAKIGAQTGSLQYQMVKKNMKQATMKPLDNINNLVLALKTHKTQGIMLDSLIAKAFVANDSDLKMVKDIDMPDNKSVGVAVAMPKNNPDLVAAVNQTVDEINAKDLMNKEYLPAAGKQMEKVNVKKTMWDYKSFFLKGVGYTLVIAATSVFFGFILGILLSLMRLSKVKVLHAIAVVYIEFIRGTPLMVQIMFIYFGIGSLISSLPAMLAGIIAISLNSGAYVAEIMRSGIQSIHYGQTEAARSLGMSQKMTFQYVVLPQAIKNIWPALGNEFITLVKDSSLVSTIGVAELMYQTQLVQSTTYKGVAPLAVTMCIYFVLTFTLSKILSYYEGKMSHHG</sequence>
<dbReference type="GO" id="GO:0043190">
    <property type="term" value="C:ATP-binding cassette (ABC) transporter complex"/>
    <property type="evidence" value="ECO:0007669"/>
    <property type="project" value="InterPro"/>
</dbReference>
<dbReference type="STRING" id="417373.GCA_001570685_00555"/>
<comment type="similarity">
    <text evidence="2">Belongs to the binding-protein-dependent transport system permease family. HisMQ subfamily.</text>
</comment>
<keyword evidence="13" id="KW-1185">Reference proteome</keyword>
<protein>
    <submittedName>
        <fullName evidence="12">Glutamine ABC transporter, glutamine-binding protein permease protein</fullName>
    </submittedName>
</protein>
<dbReference type="SUPFAM" id="SSF53850">
    <property type="entry name" value="Periplasmic binding protein-like II"/>
    <property type="match status" value="1"/>
</dbReference>
<feature type="domain" description="ABC transmembrane type-1" evidence="11">
    <location>
        <begin position="303"/>
        <end position="488"/>
    </location>
</feature>
<evidence type="ECO:0000256" key="7">
    <source>
        <dbReference type="ARBA" id="ARBA00022989"/>
    </source>
</evidence>
<dbReference type="PATRIC" id="fig|1423742.4.peg.1518"/>
<dbReference type="InterPro" id="IPR010065">
    <property type="entry name" value="AA_ABC_transptr_permease_3TM"/>
</dbReference>
<dbReference type="PANTHER" id="PTHR30614:SF20">
    <property type="entry name" value="GLUTAMINE TRANSPORT SYSTEM PERMEASE PROTEIN GLNP"/>
    <property type="match status" value="1"/>
</dbReference>
<comment type="caution">
    <text evidence="12">The sequence shown here is derived from an EMBL/GenBank/DDBJ whole genome shotgun (WGS) entry which is preliminary data.</text>
</comment>
<dbReference type="GO" id="GO:0006865">
    <property type="term" value="P:amino acid transport"/>
    <property type="evidence" value="ECO:0007669"/>
    <property type="project" value="UniProtKB-KW"/>
</dbReference>
<dbReference type="InterPro" id="IPR035906">
    <property type="entry name" value="MetI-like_sf"/>
</dbReference>
<dbReference type="CDD" id="cd06261">
    <property type="entry name" value="TM_PBP2"/>
    <property type="match status" value="1"/>
</dbReference>
<evidence type="ECO:0000256" key="8">
    <source>
        <dbReference type="ARBA" id="ARBA00023136"/>
    </source>
</evidence>
<proteinExistence type="inferred from homology"/>
<accession>A0A0R1UL80</accession>
<reference evidence="12 13" key="1">
    <citation type="journal article" date="2015" name="Genome Announc.">
        <title>Expanding the biotechnology potential of lactobacilli through comparative genomics of 213 strains and associated genera.</title>
        <authorList>
            <person name="Sun Z."/>
            <person name="Harris H.M."/>
            <person name="McCann A."/>
            <person name="Guo C."/>
            <person name="Argimon S."/>
            <person name="Zhang W."/>
            <person name="Yang X."/>
            <person name="Jeffery I.B."/>
            <person name="Cooney J.C."/>
            <person name="Kagawa T.F."/>
            <person name="Liu W."/>
            <person name="Song Y."/>
            <person name="Salvetti E."/>
            <person name="Wrobel A."/>
            <person name="Rasinkangas P."/>
            <person name="Parkhill J."/>
            <person name="Rea M.C."/>
            <person name="O'Sullivan O."/>
            <person name="Ritari J."/>
            <person name="Douillard F.P."/>
            <person name="Paul Ross R."/>
            <person name="Yang R."/>
            <person name="Briner A.E."/>
            <person name="Felis G.E."/>
            <person name="de Vos W.M."/>
            <person name="Barrangou R."/>
            <person name="Klaenhammer T.R."/>
            <person name="Caufield P.W."/>
            <person name="Cui Y."/>
            <person name="Zhang H."/>
            <person name="O'Toole P.W."/>
        </authorList>
    </citation>
    <scope>NUCLEOTIDE SEQUENCE [LARGE SCALE GENOMIC DNA]</scope>
    <source>
        <strain evidence="12 13">DSM 18793</strain>
    </source>
</reference>
<evidence type="ECO:0000256" key="9">
    <source>
        <dbReference type="RuleBase" id="RU363032"/>
    </source>
</evidence>
<evidence type="ECO:0000256" key="2">
    <source>
        <dbReference type="ARBA" id="ARBA00010072"/>
    </source>
</evidence>
<dbReference type="SUPFAM" id="SSF161098">
    <property type="entry name" value="MetI-like"/>
    <property type="match status" value="1"/>
</dbReference>
<feature type="chain" id="PRO_5006411835" evidence="10">
    <location>
        <begin position="31"/>
        <end position="502"/>
    </location>
</feature>
<dbReference type="InterPro" id="IPR000515">
    <property type="entry name" value="MetI-like"/>
</dbReference>
<evidence type="ECO:0000256" key="4">
    <source>
        <dbReference type="ARBA" id="ARBA00022475"/>
    </source>
</evidence>
<evidence type="ECO:0000256" key="3">
    <source>
        <dbReference type="ARBA" id="ARBA00022448"/>
    </source>
</evidence>
<evidence type="ECO:0000259" key="11">
    <source>
        <dbReference type="PROSITE" id="PS50928"/>
    </source>
</evidence>
<organism evidence="12 13">
    <name type="scientific">Limosilactobacillus equigenerosi DSM 18793 = JCM 14505</name>
    <dbReference type="NCBI Taxonomy" id="1423742"/>
    <lineage>
        <taxon>Bacteria</taxon>
        <taxon>Bacillati</taxon>
        <taxon>Bacillota</taxon>
        <taxon>Bacilli</taxon>
        <taxon>Lactobacillales</taxon>
        <taxon>Lactobacillaceae</taxon>
        <taxon>Limosilactobacillus</taxon>
    </lineage>
</organism>
<dbReference type="GO" id="GO:0022857">
    <property type="term" value="F:transmembrane transporter activity"/>
    <property type="evidence" value="ECO:0007669"/>
    <property type="project" value="InterPro"/>
</dbReference>
<keyword evidence="10" id="KW-0732">Signal</keyword>
<dbReference type="Proteomes" id="UP000051084">
    <property type="component" value="Unassembled WGS sequence"/>
</dbReference>
<dbReference type="PANTHER" id="PTHR30614">
    <property type="entry name" value="MEMBRANE COMPONENT OF AMINO ACID ABC TRANSPORTER"/>
    <property type="match status" value="1"/>
</dbReference>
<dbReference type="Pfam" id="PF00528">
    <property type="entry name" value="BPD_transp_1"/>
    <property type="match status" value="1"/>
</dbReference>
<evidence type="ECO:0000313" key="12">
    <source>
        <dbReference type="EMBL" id="KRL93993.1"/>
    </source>
</evidence>
<dbReference type="PROSITE" id="PS50928">
    <property type="entry name" value="ABC_TM1"/>
    <property type="match status" value="1"/>
</dbReference>
<keyword evidence="3 9" id="KW-0813">Transport</keyword>
<keyword evidence="6" id="KW-0029">Amino-acid transport</keyword>
<dbReference type="NCBIfam" id="TIGR01726">
    <property type="entry name" value="HEQRo_perm_3TM"/>
    <property type="match status" value="1"/>
</dbReference>
<evidence type="ECO:0000256" key="10">
    <source>
        <dbReference type="SAM" id="SignalP"/>
    </source>
</evidence>
<dbReference type="Pfam" id="PF00497">
    <property type="entry name" value="SBP_bac_3"/>
    <property type="match status" value="1"/>
</dbReference>
<dbReference type="EMBL" id="AZGC01000039">
    <property type="protein sequence ID" value="KRL93993.1"/>
    <property type="molecule type" value="Genomic_DNA"/>
</dbReference>